<keyword evidence="3" id="KW-1185">Reference proteome</keyword>
<evidence type="ECO:0000256" key="1">
    <source>
        <dbReference type="SAM" id="MobiDB-lite"/>
    </source>
</evidence>
<evidence type="ECO:0000313" key="3">
    <source>
        <dbReference type="Proteomes" id="UP001054902"/>
    </source>
</evidence>
<gene>
    <name evidence="2" type="ORF">CTEN210_03203</name>
</gene>
<proteinExistence type="predicted"/>
<comment type="caution">
    <text evidence="2">The sequence shown here is derived from an EMBL/GenBank/DDBJ whole genome shotgun (WGS) entry which is preliminary data.</text>
</comment>
<protein>
    <submittedName>
        <fullName evidence="2">Uncharacterized protein</fullName>
    </submittedName>
</protein>
<name>A0AAD3H1S4_9STRA</name>
<feature type="region of interest" description="Disordered" evidence="1">
    <location>
        <begin position="58"/>
        <end position="83"/>
    </location>
</feature>
<feature type="compositionally biased region" description="Polar residues" evidence="1">
    <location>
        <begin position="65"/>
        <end position="77"/>
    </location>
</feature>
<sequence length="83" mass="9555">MVLSPQAQRAWKTVTAVVTAGTAFHVVFQVDYGDHDHVFTDIQRWYKKKMDQVFIGDLPDRRSQTRNSNTEAIQTDSVNDKSR</sequence>
<reference evidence="2 3" key="1">
    <citation type="journal article" date="2021" name="Sci. Rep.">
        <title>The genome of the diatom Chaetoceros tenuissimus carries an ancient integrated fragment of an extant virus.</title>
        <authorList>
            <person name="Hongo Y."/>
            <person name="Kimura K."/>
            <person name="Takaki Y."/>
            <person name="Yoshida Y."/>
            <person name="Baba S."/>
            <person name="Kobayashi G."/>
            <person name="Nagasaki K."/>
            <person name="Hano T."/>
            <person name="Tomaru Y."/>
        </authorList>
    </citation>
    <scope>NUCLEOTIDE SEQUENCE [LARGE SCALE GENOMIC DNA]</scope>
    <source>
        <strain evidence="2 3">NIES-3715</strain>
    </source>
</reference>
<evidence type="ECO:0000313" key="2">
    <source>
        <dbReference type="EMBL" id="GFH46729.1"/>
    </source>
</evidence>
<organism evidence="2 3">
    <name type="scientific">Chaetoceros tenuissimus</name>
    <dbReference type="NCBI Taxonomy" id="426638"/>
    <lineage>
        <taxon>Eukaryota</taxon>
        <taxon>Sar</taxon>
        <taxon>Stramenopiles</taxon>
        <taxon>Ochrophyta</taxon>
        <taxon>Bacillariophyta</taxon>
        <taxon>Coscinodiscophyceae</taxon>
        <taxon>Chaetocerotophycidae</taxon>
        <taxon>Chaetocerotales</taxon>
        <taxon>Chaetocerotaceae</taxon>
        <taxon>Chaetoceros</taxon>
    </lineage>
</organism>
<dbReference type="EMBL" id="BLLK01000022">
    <property type="protein sequence ID" value="GFH46729.1"/>
    <property type="molecule type" value="Genomic_DNA"/>
</dbReference>
<dbReference type="Proteomes" id="UP001054902">
    <property type="component" value="Unassembled WGS sequence"/>
</dbReference>
<dbReference type="AlphaFoldDB" id="A0AAD3H1S4"/>
<accession>A0AAD3H1S4</accession>